<proteinExistence type="predicted"/>
<gene>
    <name evidence="1" type="ORF">AN936_19080</name>
</gene>
<reference evidence="1 2" key="1">
    <citation type="journal article" date="2015" name="Genome Announc.">
        <title>Complete Genome Sequence of Polypropylene Glycol- and Polyethylene Glycol-Degrading Sphingopyxis macrogoltabida Strain EY-1.</title>
        <authorList>
            <person name="Ohtsubo Y."/>
            <person name="Nagata Y."/>
            <person name="Numata M."/>
            <person name="Tsuchikane K."/>
            <person name="Hosoyama A."/>
            <person name="Yamazoe A."/>
            <person name="Tsuda M."/>
            <person name="Fujita N."/>
            <person name="Kawai F."/>
        </authorList>
    </citation>
    <scope>NUCLEOTIDE SEQUENCE [LARGE SCALE GENOMIC DNA]</scope>
    <source>
        <strain evidence="1 2">EY-1</strain>
    </source>
</reference>
<dbReference type="KEGG" id="smag:AN936_19080"/>
<sequence length="301" mass="31038">MMESDLTMRALLPTALAGILLATGGIQPVSAMQTASAPATVSAYSYADIADLATAAPMTIHAQIRSATVLKPDRAPGLAAGHARFYVEADVVGLIRGSGPLAARITYLVDLPLAANGKAAKLKKKQPVLLFARPVAGTAAGTNSTGSVRLIAPDAQLLWDPATEAQLRAILTELVKPGAPPAIKGIANGFHVPGTLPGEGETQLFLDTKTGEPVSLTILTAADGSRRWAAAFGEIVDGSAAVPKRNTLAWYRLACGLPKNLPLNKLAGTAPDDRRKAASDYAVVLGALGECTRTRKPPVAG</sequence>
<evidence type="ECO:0000313" key="1">
    <source>
        <dbReference type="EMBL" id="ALH82379.1"/>
    </source>
</evidence>
<organism evidence="1 2">
    <name type="scientific">Sphingopyxis macrogoltabida</name>
    <name type="common">Sphingomonas macrogoltabidus</name>
    <dbReference type="NCBI Taxonomy" id="33050"/>
    <lineage>
        <taxon>Bacteria</taxon>
        <taxon>Pseudomonadati</taxon>
        <taxon>Pseudomonadota</taxon>
        <taxon>Alphaproteobacteria</taxon>
        <taxon>Sphingomonadales</taxon>
        <taxon>Sphingomonadaceae</taxon>
        <taxon>Sphingopyxis</taxon>
    </lineage>
</organism>
<protein>
    <submittedName>
        <fullName evidence="1">Uncharacterized protein</fullName>
    </submittedName>
</protein>
<dbReference type="AlphaFoldDB" id="A0A0N7GT31"/>
<dbReference type="PATRIC" id="fig|33050.5.peg.3958"/>
<dbReference type="Proteomes" id="UP000058074">
    <property type="component" value="Chromosome"/>
</dbReference>
<evidence type="ECO:0000313" key="2">
    <source>
        <dbReference type="Proteomes" id="UP000058074"/>
    </source>
</evidence>
<name>A0A0N7GT31_SPHMC</name>
<dbReference type="EMBL" id="CP012700">
    <property type="protein sequence ID" value="ALH82379.1"/>
    <property type="molecule type" value="Genomic_DNA"/>
</dbReference>
<accession>A0A0N7GT31</accession>